<dbReference type="Proteomes" id="UP000186657">
    <property type="component" value="Unassembled WGS sequence"/>
</dbReference>
<feature type="signal peptide" evidence="1">
    <location>
        <begin position="1"/>
        <end position="21"/>
    </location>
</feature>
<proteinExistence type="predicted"/>
<evidence type="ECO:0000259" key="2">
    <source>
        <dbReference type="Pfam" id="PF14321"/>
    </source>
</evidence>
<keyword evidence="1" id="KW-0732">Signal</keyword>
<gene>
    <name evidence="3" type="ORF">BJP37_11845</name>
</gene>
<feature type="chain" id="PRO_5010532735" description="DUF4382 domain-containing protein" evidence="1">
    <location>
        <begin position="22"/>
        <end position="180"/>
    </location>
</feature>
<dbReference type="InterPro" id="IPR025491">
    <property type="entry name" value="DUF4382"/>
</dbReference>
<keyword evidence="4" id="KW-1185">Reference proteome</keyword>
<evidence type="ECO:0000313" key="3">
    <source>
        <dbReference type="EMBL" id="OLT59615.1"/>
    </source>
</evidence>
<dbReference type="RefSeq" id="WP_075899148.1">
    <property type="nucleotide sequence ID" value="NZ_MKZS01000001.1"/>
</dbReference>
<evidence type="ECO:0000256" key="1">
    <source>
        <dbReference type="SAM" id="SignalP"/>
    </source>
</evidence>
<dbReference type="AlphaFoldDB" id="A0A1U7N0X5"/>
<sequence length="180" mass="18683">MSLWKKFAGLALCGLLIAGFAACDVFDDDDDASTGNLSVMIHDAPSDDLQSAFVTFSALELRQVGGDWVGASGAFPLELDLLTLVNGTEAELGNGSLPAGQYDAMRATISGVRVVLVDTTEIDVPLPGGSLSTEVASFPVITIDENGALTVTLDFPVDSSFTVNGTTITFSPSIIFEGSN</sequence>
<comment type="caution">
    <text evidence="3">The sequence shown here is derived from an EMBL/GenBank/DDBJ whole genome shotgun (WGS) entry which is preliminary data.</text>
</comment>
<dbReference type="EMBL" id="MKZS01000001">
    <property type="protein sequence ID" value="OLT59615.1"/>
    <property type="molecule type" value="Genomic_DNA"/>
</dbReference>
<name>A0A1U7N0X5_9CYAN</name>
<protein>
    <recommendedName>
        <fullName evidence="2">DUF4382 domain-containing protein</fullName>
    </recommendedName>
</protein>
<evidence type="ECO:0000313" key="4">
    <source>
        <dbReference type="Proteomes" id="UP000186657"/>
    </source>
</evidence>
<dbReference type="Pfam" id="PF14321">
    <property type="entry name" value="DUF4382"/>
    <property type="match status" value="1"/>
</dbReference>
<organism evidence="3 4">
    <name type="scientific">Moorena bouillonii PNG</name>
    <dbReference type="NCBI Taxonomy" id="568701"/>
    <lineage>
        <taxon>Bacteria</taxon>
        <taxon>Bacillati</taxon>
        <taxon>Cyanobacteriota</taxon>
        <taxon>Cyanophyceae</taxon>
        <taxon>Coleofasciculales</taxon>
        <taxon>Coleofasciculaceae</taxon>
        <taxon>Moorena</taxon>
    </lineage>
</organism>
<accession>A0A1U7N0X5</accession>
<reference evidence="3 4" key="1">
    <citation type="submission" date="2016-10" db="EMBL/GenBank/DDBJ databases">
        <title>Comparative genomics uncovers the prolific and rare metabolic potential of the cyanobacterial genus Moorea.</title>
        <authorList>
            <person name="Leao T."/>
            <person name="Castelao G."/>
            <person name="Korobeynikov A."/>
            <person name="Monroe E.A."/>
            <person name="Podell S."/>
            <person name="Glukhov E."/>
            <person name="Allen E."/>
            <person name="Gerwick W.H."/>
            <person name="Gerwick L."/>
        </authorList>
    </citation>
    <scope>NUCLEOTIDE SEQUENCE [LARGE SCALE GENOMIC DNA]</scope>
    <source>
        <strain evidence="3 4">PNG5-198</strain>
    </source>
</reference>
<feature type="domain" description="DUF4382" evidence="2">
    <location>
        <begin position="34"/>
        <end position="165"/>
    </location>
</feature>
<dbReference type="PROSITE" id="PS51257">
    <property type="entry name" value="PROKAR_LIPOPROTEIN"/>
    <property type="match status" value="1"/>
</dbReference>